<dbReference type="GO" id="GO:0004750">
    <property type="term" value="F:D-ribulose-phosphate 3-epimerase activity"/>
    <property type="evidence" value="ECO:0007669"/>
    <property type="project" value="UniProtKB-EC"/>
</dbReference>
<dbReference type="RefSeq" id="WP_369017339.1">
    <property type="nucleotide sequence ID" value="NZ_CP121689.1"/>
</dbReference>
<evidence type="ECO:0000256" key="2">
    <source>
        <dbReference type="ARBA" id="ARBA00001936"/>
    </source>
</evidence>
<dbReference type="InterPro" id="IPR000056">
    <property type="entry name" value="Ribul_P_3_epim-like"/>
</dbReference>
<evidence type="ECO:0000256" key="11">
    <source>
        <dbReference type="PIRNR" id="PIRNR001461"/>
    </source>
</evidence>
<feature type="binding site" evidence="10">
    <location>
        <begin position="197"/>
        <end position="198"/>
    </location>
    <ligand>
        <name>substrate</name>
    </ligand>
</feature>
<dbReference type="InterPro" id="IPR026019">
    <property type="entry name" value="Ribul_P_3_epim"/>
</dbReference>
<feature type="binding site" evidence="10">
    <location>
        <position position="66"/>
    </location>
    <ligand>
        <name>substrate</name>
    </ligand>
</feature>
<sequence>MAKLAPSILSCDFSRLREQLLAAQAGGAEVIHVDVMDGHFVPNITFGVPIVKAVKKILPQATIDVHLMIETPRRYISEFAEAGADIISFHVEAERDFDATINLIKKHGKKAAVALCPGTPVEFVSEIISKLEMVLLLTVNPGFGGQTLLPGMDEKILKLRREIARRGLRTEIEIDGGVKEENIEYLASRGASIIVAGSLVFSDEEAIEEKVRRLSLKIKPY</sequence>
<dbReference type="PROSITE" id="PS01085">
    <property type="entry name" value="RIBUL_P_3_EPIMER_1"/>
    <property type="match status" value="1"/>
</dbReference>
<feature type="binding site" evidence="10">
    <location>
        <position position="34"/>
    </location>
    <ligand>
        <name>a divalent metal cation</name>
        <dbReference type="ChEBI" id="CHEBI:60240"/>
    </ligand>
</feature>
<evidence type="ECO:0000313" key="13">
    <source>
        <dbReference type="Proteomes" id="UP001461341"/>
    </source>
</evidence>
<keyword evidence="10 11" id="KW-0119">Carbohydrate metabolism</keyword>
<feature type="binding site" evidence="10">
    <location>
        <position position="66"/>
    </location>
    <ligand>
        <name>a divalent metal cation</name>
        <dbReference type="ChEBI" id="CHEBI:60240"/>
    </ligand>
</feature>
<feature type="binding site" evidence="10">
    <location>
        <position position="32"/>
    </location>
    <ligand>
        <name>a divalent metal cation</name>
        <dbReference type="ChEBI" id="CHEBI:60240"/>
    </ligand>
</feature>
<evidence type="ECO:0000256" key="7">
    <source>
        <dbReference type="ARBA" id="ARBA00013188"/>
    </source>
</evidence>
<dbReference type="NCBIfam" id="NF004076">
    <property type="entry name" value="PRK05581.1-4"/>
    <property type="match status" value="1"/>
</dbReference>
<comment type="cofactor">
    <cofactor evidence="4">
        <name>Zn(2+)</name>
        <dbReference type="ChEBI" id="CHEBI:29105"/>
    </cofactor>
</comment>
<proteinExistence type="inferred from homology"/>
<evidence type="ECO:0000256" key="4">
    <source>
        <dbReference type="ARBA" id="ARBA00001947"/>
    </source>
</evidence>
<dbReference type="InterPro" id="IPR011060">
    <property type="entry name" value="RibuloseP-bd_barrel"/>
</dbReference>
<dbReference type="PANTHER" id="PTHR11749">
    <property type="entry name" value="RIBULOSE-5-PHOSPHATE-3-EPIMERASE"/>
    <property type="match status" value="1"/>
</dbReference>
<dbReference type="EMBL" id="CP121689">
    <property type="protein sequence ID" value="WZL75193.1"/>
    <property type="molecule type" value="Genomic_DNA"/>
</dbReference>
<evidence type="ECO:0000256" key="6">
    <source>
        <dbReference type="ARBA" id="ARBA00009541"/>
    </source>
</evidence>
<comment type="pathway">
    <text evidence="10">Carbohydrate degradation.</text>
</comment>
<evidence type="ECO:0000256" key="3">
    <source>
        <dbReference type="ARBA" id="ARBA00001941"/>
    </source>
</evidence>
<keyword evidence="9 10" id="KW-0413">Isomerase</keyword>
<feature type="binding site" evidence="10">
    <location>
        <begin position="175"/>
        <end position="177"/>
    </location>
    <ligand>
        <name>substrate</name>
    </ligand>
</feature>
<gene>
    <name evidence="10 12" type="primary">rpe</name>
    <name evidence="12" type="ORF">QBE54_06200</name>
</gene>
<dbReference type="Proteomes" id="UP001461341">
    <property type="component" value="Chromosome"/>
</dbReference>
<dbReference type="SUPFAM" id="SSF51366">
    <property type="entry name" value="Ribulose-phoshate binding barrel"/>
    <property type="match status" value="1"/>
</dbReference>
<feature type="binding site" evidence="10">
    <location>
        <begin position="142"/>
        <end position="145"/>
    </location>
    <ligand>
        <name>substrate</name>
    </ligand>
</feature>
<comment type="catalytic activity">
    <reaction evidence="1 10 11">
        <text>D-ribulose 5-phosphate = D-xylulose 5-phosphate</text>
        <dbReference type="Rhea" id="RHEA:13677"/>
        <dbReference type="ChEBI" id="CHEBI:57737"/>
        <dbReference type="ChEBI" id="CHEBI:58121"/>
        <dbReference type="EC" id="5.1.3.1"/>
    </reaction>
</comment>
<evidence type="ECO:0000256" key="8">
    <source>
        <dbReference type="ARBA" id="ARBA00022723"/>
    </source>
</evidence>
<dbReference type="EC" id="5.1.3.1" evidence="7 10"/>
<feature type="active site" description="Proton donor" evidence="10">
    <location>
        <position position="175"/>
    </location>
</feature>
<dbReference type="Pfam" id="PF00834">
    <property type="entry name" value="Ribul_P_3_epim"/>
    <property type="match status" value="1"/>
</dbReference>
<feature type="binding site" evidence="10">
    <location>
        <position position="7"/>
    </location>
    <ligand>
        <name>substrate</name>
    </ligand>
</feature>
<dbReference type="CDD" id="cd00429">
    <property type="entry name" value="RPE"/>
    <property type="match status" value="1"/>
</dbReference>
<keyword evidence="8 10" id="KW-0479">Metal-binding</keyword>
<evidence type="ECO:0000256" key="1">
    <source>
        <dbReference type="ARBA" id="ARBA00001782"/>
    </source>
</evidence>
<organism evidence="12 13">
    <name type="scientific">Thermatribacter velox</name>
    <dbReference type="NCBI Taxonomy" id="3039681"/>
    <lineage>
        <taxon>Bacteria</taxon>
        <taxon>Pseudomonadati</taxon>
        <taxon>Atribacterota</taxon>
        <taxon>Atribacteria</taxon>
        <taxon>Atribacterales</taxon>
        <taxon>Thermatribacteraceae</taxon>
        <taxon>Thermatribacter</taxon>
    </lineage>
</organism>
<comment type="cofactor">
    <cofactor evidence="10">
        <name>a divalent metal cation</name>
        <dbReference type="ChEBI" id="CHEBI:60240"/>
    </cofactor>
    <text evidence="10">Binds 1 divalent metal cation per subunit.</text>
</comment>
<name>A0ABZ2YA43_9BACT</name>
<evidence type="ECO:0000256" key="10">
    <source>
        <dbReference type="HAMAP-Rule" id="MF_02227"/>
    </source>
</evidence>
<dbReference type="NCBIfam" id="TIGR01163">
    <property type="entry name" value="rpe"/>
    <property type="match status" value="1"/>
</dbReference>
<dbReference type="InterPro" id="IPR013785">
    <property type="entry name" value="Aldolase_TIM"/>
</dbReference>
<dbReference type="HAMAP" id="MF_02227">
    <property type="entry name" value="RPE"/>
    <property type="match status" value="1"/>
</dbReference>
<reference evidence="12 13" key="1">
    <citation type="submission" date="2023-03" db="EMBL/GenBank/DDBJ databases">
        <title>Novel Species.</title>
        <authorList>
            <person name="Ma S."/>
        </authorList>
    </citation>
    <scope>NUCLEOTIDE SEQUENCE [LARGE SCALE GENOMIC DNA]</scope>
    <source>
        <strain evidence="12 13">B11</strain>
    </source>
</reference>
<keyword evidence="13" id="KW-1185">Reference proteome</keyword>
<evidence type="ECO:0000256" key="5">
    <source>
        <dbReference type="ARBA" id="ARBA00001954"/>
    </source>
</evidence>
<evidence type="ECO:0000256" key="9">
    <source>
        <dbReference type="ARBA" id="ARBA00023235"/>
    </source>
</evidence>
<comment type="cofactor">
    <cofactor evidence="3">
        <name>Co(2+)</name>
        <dbReference type="ChEBI" id="CHEBI:48828"/>
    </cofactor>
</comment>
<comment type="cofactor">
    <cofactor evidence="2">
        <name>Mn(2+)</name>
        <dbReference type="ChEBI" id="CHEBI:29035"/>
    </cofactor>
</comment>
<comment type="cofactor">
    <cofactor evidence="5">
        <name>Fe(2+)</name>
        <dbReference type="ChEBI" id="CHEBI:29033"/>
    </cofactor>
</comment>
<feature type="active site" description="Proton acceptor" evidence="10">
    <location>
        <position position="34"/>
    </location>
</feature>
<dbReference type="PIRSF" id="PIRSF001461">
    <property type="entry name" value="RPE"/>
    <property type="match status" value="1"/>
</dbReference>
<comment type="function">
    <text evidence="10">Catalyzes the reversible epimerization of D-ribulose 5-phosphate to D-xylulose 5-phosphate.</text>
</comment>
<accession>A0ABZ2YA43</accession>
<feature type="binding site" evidence="10">
    <location>
        <position position="175"/>
    </location>
    <ligand>
        <name>a divalent metal cation</name>
        <dbReference type="ChEBI" id="CHEBI:60240"/>
    </ligand>
</feature>
<dbReference type="Gene3D" id="3.20.20.70">
    <property type="entry name" value="Aldolase class I"/>
    <property type="match status" value="1"/>
</dbReference>
<comment type="similarity">
    <text evidence="6 10 11">Belongs to the ribulose-phosphate 3-epimerase family.</text>
</comment>
<evidence type="ECO:0000313" key="12">
    <source>
        <dbReference type="EMBL" id="WZL75193.1"/>
    </source>
</evidence>
<protein>
    <recommendedName>
        <fullName evidence="7 10">Ribulose-phosphate 3-epimerase</fullName>
        <ecNumber evidence="7 10">5.1.3.1</ecNumber>
    </recommendedName>
</protein>